<sequence length="79" mass="8466">MLTSTETNPFINFKLVSPNIEDTASKALIPMQPSTPLSDMSDASNVKCDSPSLIAHYDKALESSPPMQPLGGEQWASGK</sequence>
<dbReference type="InParanoid" id="A0A0C3GGR8"/>
<proteinExistence type="predicted"/>
<name>A0A0C3GGR8_PILCF</name>
<accession>A0A0C3GGR8</accession>
<evidence type="ECO:0000313" key="1">
    <source>
        <dbReference type="EMBL" id="KIM90849.1"/>
    </source>
</evidence>
<reference evidence="1 2" key="1">
    <citation type="submission" date="2014-04" db="EMBL/GenBank/DDBJ databases">
        <authorList>
            <consortium name="DOE Joint Genome Institute"/>
            <person name="Kuo A."/>
            <person name="Tarkka M."/>
            <person name="Buscot F."/>
            <person name="Kohler A."/>
            <person name="Nagy L.G."/>
            <person name="Floudas D."/>
            <person name="Copeland A."/>
            <person name="Barry K.W."/>
            <person name="Cichocki N."/>
            <person name="Veneault-Fourrey C."/>
            <person name="LaButti K."/>
            <person name="Lindquist E.A."/>
            <person name="Lipzen A."/>
            <person name="Lundell T."/>
            <person name="Morin E."/>
            <person name="Murat C."/>
            <person name="Sun H."/>
            <person name="Tunlid A."/>
            <person name="Henrissat B."/>
            <person name="Grigoriev I.V."/>
            <person name="Hibbett D.S."/>
            <person name="Martin F."/>
            <person name="Nordberg H.P."/>
            <person name="Cantor M.N."/>
            <person name="Hua S.X."/>
        </authorList>
    </citation>
    <scope>NUCLEOTIDE SEQUENCE [LARGE SCALE GENOMIC DNA]</scope>
    <source>
        <strain evidence="1 2">F 1598</strain>
    </source>
</reference>
<dbReference type="AlphaFoldDB" id="A0A0C3GGR8"/>
<protein>
    <submittedName>
        <fullName evidence="1">Uncharacterized protein</fullName>
    </submittedName>
</protein>
<dbReference type="HOGENOM" id="CLU_2606834_0_0_1"/>
<dbReference type="EMBL" id="KN832972">
    <property type="protein sequence ID" value="KIM90849.1"/>
    <property type="molecule type" value="Genomic_DNA"/>
</dbReference>
<organism evidence="1 2">
    <name type="scientific">Piloderma croceum (strain F 1598)</name>
    <dbReference type="NCBI Taxonomy" id="765440"/>
    <lineage>
        <taxon>Eukaryota</taxon>
        <taxon>Fungi</taxon>
        <taxon>Dikarya</taxon>
        <taxon>Basidiomycota</taxon>
        <taxon>Agaricomycotina</taxon>
        <taxon>Agaricomycetes</taxon>
        <taxon>Agaricomycetidae</taxon>
        <taxon>Atheliales</taxon>
        <taxon>Atheliaceae</taxon>
        <taxon>Piloderma</taxon>
    </lineage>
</organism>
<dbReference type="Proteomes" id="UP000054166">
    <property type="component" value="Unassembled WGS sequence"/>
</dbReference>
<gene>
    <name evidence="1" type="ORF">PILCRDRAFT_1094</name>
</gene>
<keyword evidence="2" id="KW-1185">Reference proteome</keyword>
<evidence type="ECO:0000313" key="2">
    <source>
        <dbReference type="Proteomes" id="UP000054166"/>
    </source>
</evidence>
<reference evidence="2" key="2">
    <citation type="submission" date="2015-01" db="EMBL/GenBank/DDBJ databases">
        <title>Evolutionary Origins and Diversification of the Mycorrhizal Mutualists.</title>
        <authorList>
            <consortium name="DOE Joint Genome Institute"/>
            <consortium name="Mycorrhizal Genomics Consortium"/>
            <person name="Kohler A."/>
            <person name="Kuo A."/>
            <person name="Nagy L.G."/>
            <person name="Floudas D."/>
            <person name="Copeland A."/>
            <person name="Barry K.W."/>
            <person name="Cichocki N."/>
            <person name="Veneault-Fourrey C."/>
            <person name="LaButti K."/>
            <person name="Lindquist E.A."/>
            <person name="Lipzen A."/>
            <person name="Lundell T."/>
            <person name="Morin E."/>
            <person name="Murat C."/>
            <person name="Riley R."/>
            <person name="Ohm R."/>
            <person name="Sun H."/>
            <person name="Tunlid A."/>
            <person name="Henrissat B."/>
            <person name="Grigoriev I.V."/>
            <person name="Hibbett D.S."/>
            <person name="Martin F."/>
        </authorList>
    </citation>
    <scope>NUCLEOTIDE SEQUENCE [LARGE SCALE GENOMIC DNA]</scope>
    <source>
        <strain evidence="2">F 1598</strain>
    </source>
</reference>